<dbReference type="PANTHER" id="PTHR30509">
    <property type="entry name" value="P-HYDROXYBENZOIC ACID EFFLUX PUMP SUBUNIT-RELATED"/>
    <property type="match status" value="1"/>
</dbReference>
<feature type="transmembrane region" description="Helical" evidence="7">
    <location>
        <begin position="431"/>
        <end position="452"/>
    </location>
</feature>
<evidence type="ECO:0000256" key="2">
    <source>
        <dbReference type="ARBA" id="ARBA00022448"/>
    </source>
</evidence>
<dbReference type="Pfam" id="PF04632">
    <property type="entry name" value="FUSC"/>
    <property type="match status" value="1"/>
</dbReference>
<dbReference type="GO" id="GO:0022857">
    <property type="term" value="F:transmembrane transporter activity"/>
    <property type="evidence" value="ECO:0007669"/>
    <property type="project" value="InterPro"/>
</dbReference>
<feature type="transmembrane region" description="Helical" evidence="7">
    <location>
        <begin position="21"/>
        <end position="47"/>
    </location>
</feature>
<evidence type="ECO:0000256" key="7">
    <source>
        <dbReference type="SAM" id="Phobius"/>
    </source>
</evidence>
<dbReference type="GO" id="GO:0005886">
    <property type="term" value="C:plasma membrane"/>
    <property type="evidence" value="ECO:0007669"/>
    <property type="project" value="UniProtKB-SubCell"/>
</dbReference>
<evidence type="ECO:0000256" key="3">
    <source>
        <dbReference type="ARBA" id="ARBA00022475"/>
    </source>
</evidence>
<gene>
    <name evidence="8" type="ORF">DC082_09225</name>
</gene>
<feature type="transmembrane region" description="Helical" evidence="7">
    <location>
        <begin position="157"/>
        <end position="176"/>
    </location>
</feature>
<keyword evidence="2" id="KW-0813">Transport</keyword>
<feature type="transmembrane region" description="Helical" evidence="7">
    <location>
        <begin position="126"/>
        <end position="145"/>
    </location>
</feature>
<proteinExistence type="predicted"/>
<comment type="subcellular location">
    <subcellularLocation>
        <location evidence="1">Cell membrane</location>
        <topology evidence="1">Multi-pass membrane protein</topology>
    </subcellularLocation>
</comment>
<comment type="caution">
    <text evidence="8">The sequence shown here is derived from an EMBL/GenBank/DDBJ whole genome shotgun (WGS) entry which is preliminary data.</text>
</comment>
<accession>A0A2U2AIF9</accession>
<keyword evidence="5 7" id="KW-1133">Transmembrane helix</keyword>
<feature type="transmembrane region" description="Helical" evidence="7">
    <location>
        <begin position="490"/>
        <end position="511"/>
    </location>
</feature>
<sequence length="648" mass="74130">MSQTNIQESKLKVLLNQLGHYFAGLNYSYGLRVAVGVGIAWFIAFRLQTDKPYWSIMTVIIVSLPMQSMLVEKFLARLIGTLVGAFVVTLLATVALDDQWLFTIYMAFWLSICAYLASIKSSMVTYCFALCGYTSAILGFALSISPSSYMVFQITQARILEILIGLVTAFFVSMLWPSHLERIIVKQKLRLQRSNVKRLYQSLLTADFDPLKFNKVYEKTLLGLMDFRDLIYQEFLSVSTEREDNQMIYHYTYRLMRAMSGVLVLQSIKQDLLKSDQLAVTEYLNQLNQWFATAGITEEKLKRKPKAPDALLKTAKGAEFVTKLDEKFTEFYQTRLDQPIDEDLYMPDRNIHYSDRKEALINSGRTFISILFGMFFWMETQWDMGYILLILIGIICTLGATYPMITKLLTITFVLTLLLTIPISFMLKFGLLIQATSIVPAMMIILPLYFIASLIRASSMLGFLIGYGFLLASSFLIGFSNPMSFDINAFLNQTFALLVAIGIILLIFNIIRPTSNERKMVRFQQDIMQQFSQLANHVSLQAIKNYEALLTSAVQQAKVIPDIQEKSRFLAHCFLTVVILKEQLKLQNAGIEWIIPDNLITAIKEERIDEALLIVNQLEEKAPQEEQLTYWILHCALTSFNQFLEGMD</sequence>
<feature type="transmembrane region" description="Helical" evidence="7">
    <location>
        <begin position="384"/>
        <end position="401"/>
    </location>
</feature>
<dbReference type="AlphaFoldDB" id="A0A2U2AIF9"/>
<evidence type="ECO:0000256" key="1">
    <source>
        <dbReference type="ARBA" id="ARBA00004651"/>
    </source>
</evidence>
<organism evidence="8 9">
    <name type="scientific">Ignatzschineria indica</name>
    <dbReference type="NCBI Taxonomy" id="472583"/>
    <lineage>
        <taxon>Bacteria</taxon>
        <taxon>Pseudomonadati</taxon>
        <taxon>Pseudomonadota</taxon>
        <taxon>Gammaproteobacteria</taxon>
        <taxon>Cardiobacteriales</taxon>
        <taxon>Ignatzschineriaceae</taxon>
        <taxon>Ignatzschineria</taxon>
    </lineage>
</organism>
<evidence type="ECO:0000313" key="8">
    <source>
        <dbReference type="EMBL" id="PWD82444.1"/>
    </source>
</evidence>
<evidence type="ECO:0000256" key="5">
    <source>
        <dbReference type="ARBA" id="ARBA00022989"/>
    </source>
</evidence>
<feature type="transmembrane region" description="Helical" evidence="7">
    <location>
        <begin position="102"/>
        <end position="119"/>
    </location>
</feature>
<keyword evidence="9" id="KW-1185">Reference proteome</keyword>
<name>A0A2U2AIF9_9GAMM</name>
<keyword evidence="6 7" id="KW-0472">Membrane</keyword>
<dbReference type="PANTHER" id="PTHR30509:SF9">
    <property type="entry name" value="MULTIDRUG RESISTANCE PROTEIN MDTO"/>
    <property type="match status" value="1"/>
</dbReference>
<dbReference type="InterPro" id="IPR006726">
    <property type="entry name" value="PHBA_efflux_AaeB/fusaric-R"/>
</dbReference>
<evidence type="ECO:0000256" key="4">
    <source>
        <dbReference type="ARBA" id="ARBA00022692"/>
    </source>
</evidence>
<reference evidence="8 9" key="1">
    <citation type="journal article" date="2018" name="Genome Announc.">
        <title>Ignatzschineria cameli sp. nov., isolated from necrotic foot tissue of dromedaries (Camelus dromedarius) and associated maggots (Wohlfahrtia species) in Dubai.</title>
        <authorList>
            <person name="Tsang C.C."/>
            <person name="Tang J.Y."/>
            <person name="Fong J.Y."/>
            <person name="Kinne J."/>
            <person name="Lee H.H."/>
            <person name="Joseph M."/>
            <person name="Jose S."/>
            <person name="Schuster R.K."/>
            <person name="Tang Y."/>
            <person name="Sivakumar S."/>
            <person name="Chen J.H."/>
            <person name="Teng J.L."/>
            <person name="Lau S.K."/>
            <person name="Wernery U."/>
            <person name="Woo P.C."/>
        </authorList>
    </citation>
    <scope>NUCLEOTIDE SEQUENCE [LARGE SCALE GENOMIC DNA]</scope>
    <source>
        <strain evidence="8 9">KCTC 22643</strain>
    </source>
</reference>
<evidence type="ECO:0000313" key="9">
    <source>
        <dbReference type="Proteomes" id="UP000244948"/>
    </source>
</evidence>
<keyword evidence="3" id="KW-1003">Cell membrane</keyword>
<dbReference type="EMBL" id="QEWR01000005">
    <property type="protein sequence ID" value="PWD82444.1"/>
    <property type="molecule type" value="Genomic_DNA"/>
</dbReference>
<evidence type="ECO:0000256" key="6">
    <source>
        <dbReference type="ARBA" id="ARBA00023136"/>
    </source>
</evidence>
<dbReference type="RefSeq" id="WP_109236730.1">
    <property type="nucleotide sequence ID" value="NZ_BMXZ01000002.1"/>
</dbReference>
<keyword evidence="4 7" id="KW-0812">Transmembrane</keyword>
<evidence type="ECO:0008006" key="10">
    <source>
        <dbReference type="Google" id="ProtNLM"/>
    </source>
</evidence>
<dbReference type="Proteomes" id="UP000244948">
    <property type="component" value="Unassembled WGS sequence"/>
</dbReference>
<protein>
    <recommendedName>
        <fullName evidence="10">FUSC family protein</fullName>
    </recommendedName>
</protein>
<feature type="transmembrane region" description="Helical" evidence="7">
    <location>
        <begin position="459"/>
        <end position="478"/>
    </location>
</feature>
<feature type="transmembrane region" description="Helical" evidence="7">
    <location>
        <begin position="359"/>
        <end position="378"/>
    </location>
</feature>
<feature type="transmembrane region" description="Helical" evidence="7">
    <location>
        <begin position="78"/>
        <end position="96"/>
    </location>
</feature>
<feature type="transmembrane region" description="Helical" evidence="7">
    <location>
        <begin position="53"/>
        <end position="71"/>
    </location>
</feature>
<feature type="transmembrane region" description="Helical" evidence="7">
    <location>
        <begin position="408"/>
        <end position="425"/>
    </location>
</feature>